<evidence type="ECO:0000256" key="2">
    <source>
        <dbReference type="ARBA" id="ARBA00008186"/>
    </source>
</evidence>
<comment type="subunit">
    <text evidence="6">Component of the Mediator complex.</text>
</comment>
<evidence type="ECO:0000256" key="3">
    <source>
        <dbReference type="ARBA" id="ARBA00019621"/>
    </source>
</evidence>
<evidence type="ECO:0000256" key="1">
    <source>
        <dbReference type="ARBA" id="ARBA00004123"/>
    </source>
</evidence>
<keyword evidence="6" id="KW-0010">Activator</keyword>
<protein>
    <recommendedName>
        <fullName evidence="3 6">Mediator of RNA polymerase II transcription subunit 11</fullName>
    </recommendedName>
    <alternativeName>
        <fullName evidence="5 6">Mediator complex subunit 11</fullName>
    </alternativeName>
</protein>
<evidence type="ECO:0000256" key="4">
    <source>
        <dbReference type="ARBA" id="ARBA00023242"/>
    </source>
</evidence>
<keyword evidence="6" id="KW-0805">Transcription regulation</keyword>
<reference evidence="9" key="1">
    <citation type="submission" date="2016-11" db="UniProtKB">
        <authorList>
            <consortium name="WormBaseParasite"/>
        </authorList>
    </citation>
    <scope>IDENTIFICATION</scope>
</reference>
<evidence type="ECO:0000256" key="7">
    <source>
        <dbReference type="SAM" id="MobiDB-lite"/>
    </source>
</evidence>
<name>A0A1I8B2V8_MELHA</name>
<evidence type="ECO:0000256" key="6">
    <source>
        <dbReference type="RuleBase" id="RU364147"/>
    </source>
</evidence>
<dbReference type="GO" id="GO:0016592">
    <property type="term" value="C:mediator complex"/>
    <property type="evidence" value="ECO:0007669"/>
    <property type="project" value="InterPro"/>
</dbReference>
<accession>A0A1I8B2V8</accession>
<comment type="subcellular location">
    <subcellularLocation>
        <location evidence="1 6">Nucleus</location>
    </subcellularLocation>
</comment>
<dbReference type="Pfam" id="PF10280">
    <property type="entry name" value="Med11"/>
    <property type="match status" value="1"/>
</dbReference>
<comment type="function">
    <text evidence="6">Component of the Mediator complex, a coactivator involved in the regulated transcription of nearly all RNA polymerase II-dependent genes. Mediator functions as a bridge to convey information from gene-specific regulatory proteins to the basal RNA polymerase II transcription machinery. Mediator is recruited to promoters by direct interactions with regulatory proteins and serves as a scaffold for the assembly of a functional pre-initiation complex with RNA polymerase II and the general transcription factors.</text>
</comment>
<dbReference type="InterPro" id="IPR019404">
    <property type="entry name" value="Mediator_Med11"/>
</dbReference>
<dbReference type="Gene3D" id="1.10.287.3490">
    <property type="match status" value="1"/>
</dbReference>
<comment type="similarity">
    <text evidence="2 6">Belongs to the Mediator complex subunit 11 family.</text>
</comment>
<dbReference type="Proteomes" id="UP000095281">
    <property type="component" value="Unplaced"/>
</dbReference>
<evidence type="ECO:0000256" key="5">
    <source>
        <dbReference type="ARBA" id="ARBA00032011"/>
    </source>
</evidence>
<keyword evidence="4 6" id="KW-0539">Nucleus</keyword>
<feature type="compositionally biased region" description="Acidic residues" evidence="7">
    <location>
        <begin position="151"/>
        <end position="162"/>
    </location>
</feature>
<dbReference type="AlphaFoldDB" id="A0A1I8B2V8"/>
<dbReference type="GO" id="GO:0003712">
    <property type="term" value="F:transcription coregulator activity"/>
    <property type="evidence" value="ECO:0007669"/>
    <property type="project" value="InterPro"/>
</dbReference>
<gene>
    <name evidence="6" type="primary">MED11</name>
</gene>
<keyword evidence="6" id="KW-0804">Transcription</keyword>
<evidence type="ECO:0000313" key="8">
    <source>
        <dbReference type="Proteomes" id="UP000095281"/>
    </source>
</evidence>
<sequence>MASTSAASETGPPIEEMMEEISAETETIQLEQRLKCLKDVDYKVAELMTIVAEVLSSLERDKPISKAKMEELYKRYEMKLDEVQKGVSEQLTYMEQVCVGAEHQGSNFHAKQVAELSGKRLQSLNVQMENIRNLINSENEEEEGNKLGIEAEQDDENMEEEL</sequence>
<evidence type="ECO:0000313" key="9">
    <source>
        <dbReference type="WBParaSite" id="MhA1_Contig1271.frz3.gene8"/>
    </source>
</evidence>
<dbReference type="PANTHER" id="PTHR22890">
    <property type="entry name" value="MEDIATOR OF RNA POLYMERASE II TRANSCRIPTION SUBUNIT 11"/>
    <property type="match status" value="1"/>
</dbReference>
<proteinExistence type="inferred from homology"/>
<dbReference type="OMA" id="QIGKNKM"/>
<dbReference type="GO" id="GO:0006357">
    <property type="term" value="P:regulation of transcription by RNA polymerase II"/>
    <property type="evidence" value="ECO:0007669"/>
    <property type="project" value="InterPro"/>
</dbReference>
<feature type="region of interest" description="Disordered" evidence="7">
    <location>
        <begin position="135"/>
        <end position="162"/>
    </location>
</feature>
<keyword evidence="8" id="KW-1185">Reference proteome</keyword>
<dbReference type="WBParaSite" id="MhA1_Contig1271.frz3.gene8">
    <property type="protein sequence ID" value="MhA1_Contig1271.frz3.gene8"/>
    <property type="gene ID" value="MhA1_Contig1271.frz3.gene8"/>
</dbReference>
<organism evidence="8 9">
    <name type="scientific">Meloidogyne hapla</name>
    <name type="common">Root-knot nematode worm</name>
    <dbReference type="NCBI Taxonomy" id="6305"/>
    <lineage>
        <taxon>Eukaryota</taxon>
        <taxon>Metazoa</taxon>
        <taxon>Ecdysozoa</taxon>
        <taxon>Nematoda</taxon>
        <taxon>Chromadorea</taxon>
        <taxon>Rhabditida</taxon>
        <taxon>Tylenchina</taxon>
        <taxon>Tylenchomorpha</taxon>
        <taxon>Tylenchoidea</taxon>
        <taxon>Meloidogynidae</taxon>
        <taxon>Meloidogyninae</taxon>
        <taxon>Meloidogyne</taxon>
    </lineage>
</organism>